<protein>
    <submittedName>
        <fullName evidence="2">Uncharacterized protein</fullName>
    </submittedName>
</protein>
<keyword evidence="3" id="KW-1185">Reference proteome</keyword>
<dbReference type="PANTHER" id="PTHR32108">
    <property type="entry name" value="DNA-DIRECTED RNA POLYMERASE SUBUNIT ALPHA"/>
    <property type="match status" value="1"/>
</dbReference>
<name>A0A7J8WCW2_9ROSI</name>
<proteinExistence type="predicted"/>
<evidence type="ECO:0000313" key="3">
    <source>
        <dbReference type="Proteomes" id="UP000593573"/>
    </source>
</evidence>
<sequence>MTMLFINTLKAPFITHMLGSAIKSFFDIFMNGEMIENAIRSGKIDAGESSRRATLKKKENEVKNTSTYSKGYSKSIMVNQPRKVAANQQGSSRQESGTRQNTEKFQFTPIPMSYRELDQSLFDAHVVSPFYLKPLQPSYPKWYDVNAQCDYHAGITGHSI</sequence>
<evidence type="ECO:0000313" key="2">
    <source>
        <dbReference type="EMBL" id="MBA0672753.1"/>
    </source>
</evidence>
<comment type="caution">
    <text evidence="2">The sequence shown here is derived from an EMBL/GenBank/DDBJ whole genome shotgun (WGS) entry which is preliminary data.</text>
</comment>
<organism evidence="2 3">
    <name type="scientific">Gossypium klotzschianum</name>
    <dbReference type="NCBI Taxonomy" id="34286"/>
    <lineage>
        <taxon>Eukaryota</taxon>
        <taxon>Viridiplantae</taxon>
        <taxon>Streptophyta</taxon>
        <taxon>Embryophyta</taxon>
        <taxon>Tracheophyta</taxon>
        <taxon>Spermatophyta</taxon>
        <taxon>Magnoliopsida</taxon>
        <taxon>eudicotyledons</taxon>
        <taxon>Gunneridae</taxon>
        <taxon>Pentapetalae</taxon>
        <taxon>rosids</taxon>
        <taxon>malvids</taxon>
        <taxon>Malvales</taxon>
        <taxon>Malvaceae</taxon>
        <taxon>Malvoideae</taxon>
        <taxon>Gossypium</taxon>
    </lineage>
</organism>
<dbReference type="PANTHER" id="PTHR32108:SF5">
    <property type="entry name" value="DYNACTIN SUBUNIT 1-LIKE"/>
    <property type="match status" value="1"/>
</dbReference>
<gene>
    <name evidence="2" type="ORF">Goklo_024744</name>
</gene>
<dbReference type="OrthoDB" id="999492at2759"/>
<reference evidence="2 3" key="1">
    <citation type="journal article" date="2019" name="Genome Biol. Evol.">
        <title>Insights into the evolution of the New World diploid cottons (Gossypium, subgenus Houzingenia) based on genome sequencing.</title>
        <authorList>
            <person name="Grover C.E."/>
            <person name="Arick M.A. 2nd"/>
            <person name="Thrash A."/>
            <person name="Conover J.L."/>
            <person name="Sanders W.S."/>
            <person name="Peterson D.G."/>
            <person name="Frelichowski J.E."/>
            <person name="Scheffler J.A."/>
            <person name="Scheffler B.E."/>
            <person name="Wendel J.F."/>
        </authorList>
    </citation>
    <scope>NUCLEOTIDE SEQUENCE [LARGE SCALE GENOMIC DNA]</scope>
    <source>
        <strain evidence="2">57</strain>
        <tissue evidence="2">Leaf</tissue>
    </source>
</reference>
<feature type="region of interest" description="Disordered" evidence="1">
    <location>
        <begin position="80"/>
        <end position="104"/>
    </location>
</feature>
<evidence type="ECO:0000256" key="1">
    <source>
        <dbReference type="SAM" id="MobiDB-lite"/>
    </source>
</evidence>
<dbReference type="EMBL" id="JABFAB010245731">
    <property type="protein sequence ID" value="MBA0672753.1"/>
    <property type="molecule type" value="Genomic_DNA"/>
</dbReference>
<feature type="non-terminal residue" evidence="2">
    <location>
        <position position="160"/>
    </location>
</feature>
<feature type="compositionally biased region" description="Polar residues" evidence="1">
    <location>
        <begin position="86"/>
        <end position="104"/>
    </location>
</feature>
<dbReference type="Proteomes" id="UP000593573">
    <property type="component" value="Unassembled WGS sequence"/>
</dbReference>
<dbReference type="AlphaFoldDB" id="A0A7J8WCW2"/>
<accession>A0A7J8WCW2</accession>